<gene>
    <name evidence="1" type="ORF">F7D73_15200</name>
</gene>
<dbReference type="OrthoDB" id="1074493at2"/>
<protein>
    <submittedName>
        <fullName evidence="1">Uncharacterized protein</fullName>
    </submittedName>
</protein>
<accession>A0A6G1U610</accession>
<organism evidence="1 2">
    <name type="scientific">Segatella copri</name>
    <dbReference type="NCBI Taxonomy" id="165179"/>
    <lineage>
        <taxon>Bacteria</taxon>
        <taxon>Pseudomonadati</taxon>
        <taxon>Bacteroidota</taxon>
        <taxon>Bacteroidia</taxon>
        <taxon>Bacteroidales</taxon>
        <taxon>Prevotellaceae</taxon>
        <taxon>Segatella</taxon>
    </lineage>
</organism>
<name>A0A6G1U610_9BACT</name>
<reference evidence="1 2" key="1">
    <citation type="submission" date="2019-09" db="EMBL/GenBank/DDBJ databases">
        <title>Distinct polysaccharide growth profiles of human intestinal Prevotella copri isolates.</title>
        <authorList>
            <person name="Fehlner-Peach H."/>
            <person name="Magnabosco C."/>
            <person name="Raghavan V."/>
            <person name="Scher J.U."/>
            <person name="Tett A."/>
            <person name="Cox L.M."/>
            <person name="Gottsegen C."/>
            <person name="Watters A."/>
            <person name="Wiltshire- Gordon J.D."/>
            <person name="Segata N."/>
            <person name="Bonneau R."/>
            <person name="Littman D.R."/>
        </authorList>
    </citation>
    <scope>NUCLEOTIDE SEQUENCE [LARGE SCALE GENOMIC DNA]</scope>
    <source>
        <strain evidence="2">iA622</strain>
    </source>
</reference>
<comment type="caution">
    <text evidence="1">The sequence shown here is derived from an EMBL/GenBank/DDBJ whole genome shotgun (WGS) entry which is preliminary data.</text>
</comment>
<dbReference type="AlphaFoldDB" id="A0A6G1U610"/>
<dbReference type="Proteomes" id="UP000480425">
    <property type="component" value="Unassembled WGS sequence"/>
</dbReference>
<evidence type="ECO:0000313" key="1">
    <source>
        <dbReference type="EMBL" id="MQN82258.1"/>
    </source>
</evidence>
<dbReference type="RefSeq" id="WP_153126064.1">
    <property type="nucleotide sequence ID" value="NZ_VZCB01000101.1"/>
</dbReference>
<dbReference type="EMBL" id="VZCB01000101">
    <property type="protein sequence ID" value="MQN82258.1"/>
    <property type="molecule type" value="Genomic_DNA"/>
</dbReference>
<proteinExistence type="predicted"/>
<sequence>MLRDKLVEIALQWQSKYGVAPQITPVISEYDAAMFVGMSESDYSDYMQDKTAVSKGADFVFNHQRYQIKANRPSGKPGSKVTKVPKATNYLWDKLIWILYDQHYVMQEAWEWDVENYKLEFDDKSRISLNDYRKGKCLFTKIEDKVQKATTGNI</sequence>
<evidence type="ECO:0000313" key="2">
    <source>
        <dbReference type="Proteomes" id="UP000480425"/>
    </source>
</evidence>